<dbReference type="InParanoid" id="Q7UEW8"/>
<dbReference type="Gene3D" id="2.70.98.10">
    <property type="match status" value="1"/>
</dbReference>
<dbReference type="InterPro" id="IPR029486">
    <property type="entry name" value="GH97_N"/>
</dbReference>
<dbReference type="SMR" id="Q7UEW8"/>
<evidence type="ECO:0000313" key="5">
    <source>
        <dbReference type="Proteomes" id="UP000001025"/>
    </source>
</evidence>
<evidence type="ECO:0000259" key="3">
    <source>
        <dbReference type="Pfam" id="PF14509"/>
    </source>
</evidence>
<feature type="domain" description="Glycosyl-hydrolase 97 catalytic" evidence="1">
    <location>
        <begin position="315"/>
        <end position="462"/>
    </location>
</feature>
<dbReference type="EnsemblBacteria" id="CAD78916">
    <property type="protein sequence ID" value="CAD78916"/>
    <property type="gene ID" value="RB10507"/>
</dbReference>
<keyword evidence="4" id="KW-0326">Glycosidase</keyword>
<dbReference type="Pfam" id="PF14508">
    <property type="entry name" value="GH97_N"/>
    <property type="match status" value="1"/>
</dbReference>
<feature type="domain" description="Glycosyl-hydrolase 97 N-terminal" evidence="2">
    <location>
        <begin position="62"/>
        <end position="300"/>
    </location>
</feature>
<dbReference type="AlphaFoldDB" id="Q7UEW8"/>
<dbReference type="InterPro" id="IPR019563">
    <property type="entry name" value="GH97_catalytic"/>
</dbReference>
<organism evidence="4 5">
    <name type="scientific">Rhodopirellula baltica (strain DSM 10527 / NCIMB 13988 / SH1)</name>
    <dbReference type="NCBI Taxonomy" id="243090"/>
    <lineage>
        <taxon>Bacteria</taxon>
        <taxon>Pseudomonadati</taxon>
        <taxon>Planctomycetota</taxon>
        <taxon>Planctomycetia</taxon>
        <taxon>Pirellulales</taxon>
        <taxon>Pirellulaceae</taxon>
        <taxon>Rhodopirellula</taxon>
    </lineage>
</organism>
<dbReference type="Pfam" id="PF14509">
    <property type="entry name" value="GH97_C"/>
    <property type="match status" value="1"/>
</dbReference>
<evidence type="ECO:0000259" key="1">
    <source>
        <dbReference type="Pfam" id="PF10566"/>
    </source>
</evidence>
<dbReference type="eggNOG" id="COG1082">
    <property type="taxonomic scope" value="Bacteria"/>
</dbReference>
<evidence type="ECO:0000259" key="2">
    <source>
        <dbReference type="Pfam" id="PF14508"/>
    </source>
</evidence>
<dbReference type="EMBL" id="BX294151">
    <property type="protein sequence ID" value="CAD78916.1"/>
    <property type="molecule type" value="Genomic_DNA"/>
</dbReference>
<dbReference type="CAZy" id="GH97">
    <property type="family name" value="Glycoside Hydrolase Family 97"/>
</dbReference>
<dbReference type="GO" id="GO:0004558">
    <property type="term" value="F:alpha-1,4-glucosidase activity"/>
    <property type="evidence" value="ECO:0007669"/>
    <property type="project" value="UniProtKB-EC"/>
</dbReference>
<dbReference type="Proteomes" id="UP000001025">
    <property type="component" value="Chromosome"/>
</dbReference>
<name>Q7UEW8_RHOBA</name>
<dbReference type="GO" id="GO:0004339">
    <property type="term" value="F:glucan 1,4-alpha-glucosidase activity"/>
    <property type="evidence" value="ECO:0000318"/>
    <property type="project" value="GO_Central"/>
</dbReference>
<protein>
    <submittedName>
        <fullName evidence="4">Alpha-glucosidase</fullName>
        <ecNumber evidence="4">3.2.1.20</ecNumber>
    </submittedName>
</protein>
<dbReference type="GO" id="GO:0030246">
    <property type="term" value="F:carbohydrate binding"/>
    <property type="evidence" value="ECO:0007669"/>
    <property type="project" value="InterPro"/>
</dbReference>
<reference evidence="4 5" key="1">
    <citation type="journal article" date="2003" name="Proc. Natl. Acad. Sci. U.S.A.">
        <title>Complete genome sequence of the marine planctomycete Pirellula sp. strain 1.</title>
        <authorList>
            <person name="Gloeckner F.O."/>
            <person name="Kube M."/>
            <person name="Bauer M."/>
            <person name="Teeling H."/>
            <person name="Lombardot T."/>
            <person name="Ludwig W."/>
            <person name="Gade D."/>
            <person name="Beck A."/>
            <person name="Borzym K."/>
            <person name="Heitmann K."/>
            <person name="Rabus R."/>
            <person name="Schlesner H."/>
            <person name="Amann R."/>
            <person name="Reinhardt R."/>
        </authorList>
    </citation>
    <scope>NUCLEOTIDE SEQUENCE [LARGE SCALE GENOMIC DNA]</scope>
    <source>
        <strain evidence="5">DSM 10527 / NCIMB 13988 / SH1</strain>
    </source>
</reference>
<accession>Q7UEW8</accession>
<dbReference type="InterPro" id="IPR014718">
    <property type="entry name" value="GH-type_carb-bd"/>
</dbReference>
<feature type="domain" description="Glycosyl-hydrolase 97 C-terminal oligomerisation" evidence="3">
    <location>
        <begin position="548"/>
        <end position="639"/>
    </location>
</feature>
<dbReference type="PANTHER" id="PTHR35803">
    <property type="entry name" value="GLUCAN 1,4-ALPHA-GLUCOSIDASE SUSB-RELATED"/>
    <property type="match status" value="1"/>
</dbReference>
<dbReference type="InterPro" id="IPR013785">
    <property type="entry name" value="Aldolase_TIM"/>
</dbReference>
<dbReference type="SUPFAM" id="SSF51445">
    <property type="entry name" value="(Trans)glycosidases"/>
    <property type="match status" value="1"/>
</dbReference>
<dbReference type="KEGG" id="rba:RB10507"/>
<evidence type="ECO:0000313" key="4">
    <source>
        <dbReference type="EMBL" id="CAD78916.1"/>
    </source>
</evidence>
<dbReference type="EC" id="3.2.1.20" evidence="4"/>
<sequence length="645" mass="72345">MPVSKWPPPRSPLSGKCSTVVQTSVYPQMMISMPKLASFSIACWLLLSTSNCSWAAEETTIVSPSGDQSIRFSLHDGVPHYSVSFRDVTILDNSKLSLVLDGSGLEEQFVVESKQTESVNGSWVPVVGSRASYPDSYNACVIQLRGATQKAQRLELAFRAYDEGVAFRYTIPPQEGIDELKLKSEATHFQFTDDHFVYWDDYPQARYSKLRLSEMPERSIRPLLVEAGSHFVAIAEAGSLGHYAPMMLNRSGKNQLVTRFRSGTVSASKSLTTPWRVIMVAEQPGTLVENHYLLQNLSPPSKLSDTSWIKPGKVWRSSLTTEGAKAIVDYAAANNYQYVHYDAGWYGPERDANSDPLTVIDPIDMQETIRYADQHGIGLICYINKIAMSGYDLDKTFRTFQKWGIRGVKMGFVDWKSQSDMEFLYAAIEKAAEYELIVDIHDNFRLTGIERTYPHLLTVEGILGNEERPDNGNPPKNVLTTSFARMIAGAGDYTPCYLNGRVVSRSFQLALGVVFYSPLQYLHWYDQAHQYPENRYPELEFWKEMPTTWDDSKVVHGSIGSYMTVARRKGDRWFVGTIVNEARSLDIALNFLGPGEFDAKIYAEDPDDKKQVVIQSCQVTSDSKLTATMSSGSGCAIMISPMLNE</sequence>
<keyword evidence="5" id="KW-1185">Reference proteome</keyword>
<dbReference type="PATRIC" id="fig|243090.15.peg.5076"/>
<dbReference type="STRING" id="243090.RB10507"/>
<gene>
    <name evidence="4" type="ordered locus">RB10507</name>
</gene>
<dbReference type="InterPro" id="IPR052720">
    <property type="entry name" value="Glycosyl_hydrolase_97"/>
</dbReference>
<dbReference type="HOGENOM" id="CLU_011166_2_0_0"/>
<dbReference type="Gene3D" id="3.20.20.70">
    <property type="entry name" value="Aldolase class I"/>
    <property type="match status" value="1"/>
</dbReference>
<keyword evidence="4" id="KW-0378">Hydrolase</keyword>
<dbReference type="InterPro" id="IPR017853">
    <property type="entry name" value="GH"/>
</dbReference>
<dbReference type="PANTHER" id="PTHR35803:SF3">
    <property type="entry name" value="ALPHA-GLUCOSIDASE"/>
    <property type="match status" value="1"/>
</dbReference>
<dbReference type="Pfam" id="PF10566">
    <property type="entry name" value="Glyco_hydro_97"/>
    <property type="match status" value="1"/>
</dbReference>
<dbReference type="InterPro" id="IPR029483">
    <property type="entry name" value="GH97_C"/>
</dbReference>
<proteinExistence type="predicted"/>
<dbReference type="OrthoDB" id="57532at2"/>